<keyword evidence="2" id="KW-0378">Hydrolase</keyword>
<dbReference type="InterPro" id="IPR025092">
    <property type="entry name" value="Glyco_hydro_66"/>
</dbReference>
<accession>A0A6N8I369</accession>
<dbReference type="Gene3D" id="3.20.20.80">
    <property type="entry name" value="Glycosidases"/>
    <property type="match status" value="1"/>
</dbReference>
<evidence type="ECO:0000313" key="3">
    <source>
        <dbReference type="EMBL" id="QNK40555.1"/>
    </source>
</evidence>
<evidence type="ECO:0000313" key="4">
    <source>
        <dbReference type="Proteomes" id="UP000469440"/>
    </source>
</evidence>
<dbReference type="Pfam" id="PF13199">
    <property type="entry name" value="Glyco_hydro_66"/>
    <property type="match status" value="1"/>
</dbReference>
<gene>
    <name evidence="2" type="ORF">CAFE_32020</name>
    <name evidence="3" type="ORF">HCR03_18285</name>
</gene>
<reference evidence="2 4" key="1">
    <citation type="submission" date="2019-09" db="EMBL/GenBank/DDBJ databases">
        <title>Genome sequence of Clostridium sp. EA1.</title>
        <authorList>
            <person name="Poehlein A."/>
            <person name="Bengelsdorf F.R."/>
            <person name="Daniel R."/>
        </authorList>
    </citation>
    <scope>NUCLEOTIDE SEQUENCE [LARGE SCALE GENOMIC DNA]</scope>
    <source>
        <strain evidence="2 4">EA1</strain>
    </source>
</reference>
<dbReference type="AlphaFoldDB" id="A0A6N8I369"/>
<dbReference type="EMBL" id="VWXL01000095">
    <property type="protein sequence ID" value="MVB12462.1"/>
    <property type="molecule type" value="Genomic_DNA"/>
</dbReference>
<reference evidence="3 5" key="2">
    <citation type="submission" date="2020-08" db="EMBL/GenBank/DDBJ databases">
        <title>The isolate Caproiciproducens sp. 7D4C2 produces n-caproate at mildly acidic conditions from hexoses: genome and rBOX comparison with related strains and chain-elongating bacteria.</title>
        <authorList>
            <person name="Esquivel-Elizondo S."/>
            <person name="Bagci C."/>
            <person name="Temovska M."/>
            <person name="Jeon B.S."/>
            <person name="Bessarab I."/>
            <person name="Williams R.B.H."/>
            <person name="Huson D.H."/>
            <person name="Angenent L.T."/>
        </authorList>
    </citation>
    <scope>NUCLEOTIDE SEQUENCE [LARGE SCALE GENOMIC DNA]</scope>
    <source>
        <strain evidence="3 5">7D4C2</strain>
    </source>
</reference>
<keyword evidence="1" id="KW-0732">Signal</keyword>
<dbReference type="SUPFAM" id="SSF51445">
    <property type="entry name" value="(Trans)glycosidases"/>
    <property type="match status" value="1"/>
</dbReference>
<dbReference type="InterPro" id="IPR013780">
    <property type="entry name" value="Glyco_hydro_b"/>
</dbReference>
<proteinExistence type="predicted"/>
<organism evidence="2 4">
    <name type="scientific">Caproicibacter fermentans</name>
    <dbReference type="NCBI Taxonomy" id="2576756"/>
    <lineage>
        <taxon>Bacteria</taxon>
        <taxon>Bacillati</taxon>
        <taxon>Bacillota</taxon>
        <taxon>Clostridia</taxon>
        <taxon>Eubacteriales</taxon>
        <taxon>Acutalibacteraceae</taxon>
        <taxon>Caproicibacter</taxon>
    </lineage>
</organism>
<dbReference type="EMBL" id="CP060286">
    <property type="protein sequence ID" value="QNK40555.1"/>
    <property type="molecule type" value="Genomic_DNA"/>
</dbReference>
<dbReference type="CDD" id="cd14745">
    <property type="entry name" value="GH66"/>
    <property type="match status" value="1"/>
</dbReference>
<sequence length="556" mass="63697">MIRDITPLKAQFSMNEPLAFEVHVEEGFSSDDTVKIRLFHLGRLCFEEEKAVQKTLLFQYAPPNSRGSMEGYWVQAIQKRGETVVSRQTTACDRAVNWRYAPRYGFLSDFEKENLTDDRDILQMNRYHLNVIQFYDWMYRHDDFFPPKSDFTDIMGKASSMDAVKNKIGLAHRHGMKAFAYGAVYGAEKYRQEHPECSLYDGHGEPMKFIDRIYFMDISRGSEWHDHILGEYKKAVEFGFDGIHMDQYGFPKEAYAKKNGKWRLRKLREDFPALINDTKAALPGCGAIFNAVNNWPADAVADTDQDCVYIEVWSPNDTYFDLTRLIADAKKAAPDKQVILAAYLLPFAGCDDPQNIMWTAFLAMATIFSSGGFHLLLGEENGLLTQAYYSDYCRLQSGEFVSRMLDYYDFITAYEELLFDLSLVDDTRTHTGGINEDYLFAGAEFSTTPKAGCVWTQIKHTAAYRVIHLVNFTGIDHMDWNRAQEKSPDFVKGIHVDALVAEDVEEVRLMSPDLNHGESQALNFTRSIRENGCRAVQFSVPELKIWDVIAIKVKLP</sequence>
<dbReference type="Proteomes" id="UP000515909">
    <property type="component" value="Chromosome"/>
</dbReference>
<evidence type="ECO:0000256" key="1">
    <source>
        <dbReference type="ARBA" id="ARBA00022729"/>
    </source>
</evidence>
<protein>
    <submittedName>
        <fullName evidence="2">Glycosyl hydrolase family 66</fullName>
    </submittedName>
</protein>
<dbReference type="GO" id="GO:0016787">
    <property type="term" value="F:hydrolase activity"/>
    <property type="evidence" value="ECO:0007669"/>
    <property type="project" value="UniProtKB-KW"/>
</dbReference>
<dbReference type="OrthoDB" id="9778932at2"/>
<dbReference type="Proteomes" id="UP000469440">
    <property type="component" value="Unassembled WGS sequence"/>
</dbReference>
<evidence type="ECO:0000313" key="2">
    <source>
        <dbReference type="EMBL" id="MVB12462.1"/>
    </source>
</evidence>
<dbReference type="KEGG" id="cfem:HCR03_18285"/>
<keyword evidence="4" id="KW-1185">Reference proteome</keyword>
<name>A0A6N8I369_9FIRM</name>
<accession>A0A7G8TAB4</accession>
<dbReference type="Gene3D" id="2.60.40.1180">
    <property type="entry name" value="Golgi alpha-mannosidase II"/>
    <property type="match status" value="1"/>
</dbReference>
<dbReference type="RefSeq" id="WP_139104086.1">
    <property type="nucleotide sequence ID" value="NZ_CP060286.1"/>
</dbReference>
<evidence type="ECO:0000313" key="5">
    <source>
        <dbReference type="Proteomes" id="UP000515909"/>
    </source>
</evidence>
<dbReference type="InterPro" id="IPR017853">
    <property type="entry name" value="GH"/>
</dbReference>